<dbReference type="RefSeq" id="WP_206006783.1">
    <property type="nucleotide sequence ID" value="NZ_CP070619.1"/>
</dbReference>
<evidence type="ECO:0000313" key="2">
    <source>
        <dbReference type="Proteomes" id="UP000662986"/>
    </source>
</evidence>
<dbReference type="EMBL" id="CP070619">
    <property type="protein sequence ID" value="QSE90312.1"/>
    <property type="molecule type" value="Genomic_DNA"/>
</dbReference>
<organism evidence="1 2">
    <name type="scientific">Rhodococcus pseudokoreensis</name>
    <dbReference type="NCBI Taxonomy" id="2811421"/>
    <lineage>
        <taxon>Bacteria</taxon>
        <taxon>Bacillati</taxon>
        <taxon>Actinomycetota</taxon>
        <taxon>Actinomycetes</taxon>
        <taxon>Mycobacteriales</taxon>
        <taxon>Nocardiaceae</taxon>
        <taxon>Rhodococcus</taxon>
    </lineage>
</organism>
<name>A0A974ZUG0_9NOCA</name>
<keyword evidence="2" id="KW-1185">Reference proteome</keyword>
<reference evidence="1 2" key="2">
    <citation type="journal article" date="2022" name="Arch. Microbiol.">
        <title>Rhodococcus pseudokoreensis sp. nov. isolated from the rhizosphere of young M26 apple rootstocks.</title>
        <authorList>
            <person name="Kampfer P."/>
            <person name="Glaeser S.P."/>
            <person name="Blom J."/>
            <person name="Wolf J."/>
            <person name="Benning S."/>
            <person name="Schloter M."/>
            <person name="Neumann-Schaal M."/>
        </authorList>
    </citation>
    <scope>NUCLEOTIDE SEQUENCE [LARGE SCALE GENOMIC DNA]</scope>
    <source>
        <strain evidence="1 2">R79</strain>
    </source>
</reference>
<dbReference type="Proteomes" id="UP000662986">
    <property type="component" value="Chromosome"/>
</dbReference>
<gene>
    <name evidence="1" type="ORF">JWS13_17640</name>
</gene>
<protein>
    <submittedName>
        <fullName evidence="1">Uncharacterized protein</fullName>
    </submittedName>
</protein>
<sequence>MVNRDDKAPPSYDDLTSMLSGLDDGATESVQLALSMMSTEELRDLSVAMQEVMQHHRLLFALMHDVLARETAVRLAQAHAEGVL</sequence>
<reference evidence="1 2" key="1">
    <citation type="journal article" date="2021" name="Microbiol. Resour. Announc.">
        <title>Complete Genome Sequences of Two Rhodococcus sp. Strains with Large and Linear Chromosomes, Isolated from Apple Rhizosphere.</title>
        <authorList>
            <person name="Benning S."/>
            <person name="Brugnone N."/>
            <person name="Siani R."/>
            <person name="Kublik S."/>
            <person name="Schloter M."/>
            <person name="Rad V."/>
        </authorList>
    </citation>
    <scope>NUCLEOTIDE SEQUENCE [LARGE SCALE GENOMIC DNA]</scope>
    <source>
        <strain evidence="1 2">R79</strain>
    </source>
</reference>
<evidence type="ECO:0000313" key="1">
    <source>
        <dbReference type="EMBL" id="QSE90312.1"/>
    </source>
</evidence>
<accession>A0A974ZUG0</accession>
<proteinExistence type="predicted"/>